<dbReference type="EMBL" id="CM039438">
    <property type="protein sequence ID" value="KAI4300719.1"/>
    <property type="molecule type" value="Genomic_DNA"/>
</dbReference>
<evidence type="ECO:0000313" key="1">
    <source>
        <dbReference type="EMBL" id="KAI4300719.1"/>
    </source>
</evidence>
<name>A0ACB9KTR9_BAUVA</name>
<evidence type="ECO:0000313" key="2">
    <source>
        <dbReference type="Proteomes" id="UP000828941"/>
    </source>
</evidence>
<gene>
    <name evidence="1" type="ORF">L6164_034062</name>
</gene>
<proteinExistence type="predicted"/>
<reference evidence="1 2" key="1">
    <citation type="journal article" date="2022" name="DNA Res.">
        <title>Chromosomal-level genome assembly of the orchid tree Bauhinia variegata (Leguminosae; Cercidoideae) supports the allotetraploid origin hypothesis of Bauhinia.</title>
        <authorList>
            <person name="Zhong Y."/>
            <person name="Chen Y."/>
            <person name="Zheng D."/>
            <person name="Pang J."/>
            <person name="Liu Y."/>
            <person name="Luo S."/>
            <person name="Meng S."/>
            <person name="Qian L."/>
            <person name="Wei D."/>
            <person name="Dai S."/>
            <person name="Zhou R."/>
        </authorList>
    </citation>
    <scope>NUCLEOTIDE SEQUENCE [LARGE SCALE GENOMIC DNA]</scope>
    <source>
        <strain evidence="1">BV-YZ2020</strain>
    </source>
</reference>
<organism evidence="1 2">
    <name type="scientific">Bauhinia variegata</name>
    <name type="common">Purple orchid tree</name>
    <name type="synonym">Phanera variegata</name>
    <dbReference type="NCBI Taxonomy" id="167791"/>
    <lineage>
        <taxon>Eukaryota</taxon>
        <taxon>Viridiplantae</taxon>
        <taxon>Streptophyta</taxon>
        <taxon>Embryophyta</taxon>
        <taxon>Tracheophyta</taxon>
        <taxon>Spermatophyta</taxon>
        <taxon>Magnoliopsida</taxon>
        <taxon>eudicotyledons</taxon>
        <taxon>Gunneridae</taxon>
        <taxon>Pentapetalae</taxon>
        <taxon>rosids</taxon>
        <taxon>fabids</taxon>
        <taxon>Fabales</taxon>
        <taxon>Fabaceae</taxon>
        <taxon>Cercidoideae</taxon>
        <taxon>Cercideae</taxon>
        <taxon>Bauhiniinae</taxon>
        <taxon>Bauhinia</taxon>
    </lineage>
</organism>
<dbReference type="Proteomes" id="UP000828941">
    <property type="component" value="Chromosome 13"/>
</dbReference>
<keyword evidence="2" id="KW-1185">Reference proteome</keyword>
<protein>
    <submittedName>
        <fullName evidence="1">Uncharacterized protein</fullName>
    </submittedName>
</protein>
<comment type="caution">
    <text evidence="1">The sequence shown here is derived from an EMBL/GenBank/DDBJ whole genome shotgun (WGS) entry which is preliminary data.</text>
</comment>
<accession>A0ACB9KTR9</accession>
<sequence>MAFEGEEDDVVNFEEEDLKEGVEECLKSLLGKVTANREINPRTLENVMKVVWGNPAEIACCYFRGGIETLQDPNSFEMAPFWVQCWGVPLHCQTLAQGSRRVLKFKAEVNISKPFRKGVWAMGPNKEKFWVEFKVERLPLLCSYCRITGHDVRFCTMASQEEEEGKKGEGDWSSESETNNAKEKITDKEGNGVEEIDGNSSDNDKAALRTSPENTQNQGYKEGSSKTSEDNTW</sequence>